<comment type="cofactor">
    <cofactor evidence="1">
        <name>Mg(2+)</name>
        <dbReference type="ChEBI" id="CHEBI:18420"/>
    </cofactor>
</comment>
<dbReference type="PANTHER" id="PTHR33653">
    <property type="entry name" value="RIBONUCLEASE VAPC2"/>
    <property type="match status" value="1"/>
</dbReference>
<evidence type="ECO:0000256" key="4">
    <source>
        <dbReference type="ARBA" id="ARBA00022723"/>
    </source>
</evidence>
<keyword evidence="2" id="KW-1277">Toxin-antitoxin system</keyword>
<evidence type="ECO:0000256" key="3">
    <source>
        <dbReference type="ARBA" id="ARBA00022722"/>
    </source>
</evidence>
<proteinExistence type="inferred from homology"/>
<evidence type="ECO:0000256" key="1">
    <source>
        <dbReference type="ARBA" id="ARBA00001946"/>
    </source>
</evidence>
<dbReference type="PANTHER" id="PTHR33653:SF1">
    <property type="entry name" value="RIBONUCLEASE VAPC2"/>
    <property type="match status" value="1"/>
</dbReference>
<keyword evidence="5" id="KW-0378">Hydrolase</keyword>
<dbReference type="EMBL" id="OJIN01000081">
    <property type="protein sequence ID" value="SPD73170.1"/>
    <property type="molecule type" value="Genomic_DNA"/>
</dbReference>
<evidence type="ECO:0000259" key="8">
    <source>
        <dbReference type="Pfam" id="PF01850"/>
    </source>
</evidence>
<protein>
    <submittedName>
        <fullName evidence="9">PilT protein domain protein</fullName>
    </submittedName>
</protein>
<evidence type="ECO:0000256" key="2">
    <source>
        <dbReference type="ARBA" id="ARBA00022649"/>
    </source>
</evidence>
<evidence type="ECO:0000313" key="9">
    <source>
        <dbReference type="EMBL" id="SPD73170.1"/>
    </source>
</evidence>
<dbReference type="GO" id="GO:0046872">
    <property type="term" value="F:metal ion binding"/>
    <property type="evidence" value="ECO:0007669"/>
    <property type="project" value="UniProtKB-KW"/>
</dbReference>
<keyword evidence="6" id="KW-0460">Magnesium</keyword>
<dbReference type="GO" id="GO:0016787">
    <property type="term" value="F:hydrolase activity"/>
    <property type="evidence" value="ECO:0007669"/>
    <property type="project" value="UniProtKB-KW"/>
</dbReference>
<keyword evidence="3" id="KW-0540">Nuclease</keyword>
<keyword evidence="4" id="KW-0479">Metal-binding</keyword>
<feature type="domain" description="PIN" evidence="8">
    <location>
        <begin position="4"/>
        <end position="110"/>
    </location>
</feature>
<evidence type="ECO:0000256" key="7">
    <source>
        <dbReference type="ARBA" id="ARBA00038093"/>
    </source>
</evidence>
<comment type="similarity">
    <text evidence="7">Belongs to the PINc/VapC protein family.</text>
</comment>
<dbReference type="InterPro" id="IPR029060">
    <property type="entry name" value="PIN-like_dom_sf"/>
</dbReference>
<dbReference type="Pfam" id="PF01850">
    <property type="entry name" value="PIN"/>
    <property type="match status" value="1"/>
</dbReference>
<reference evidence="9" key="1">
    <citation type="submission" date="2018-01" db="EMBL/GenBank/DDBJ databases">
        <authorList>
            <person name="Regsiter A."/>
            <person name="William W."/>
        </authorList>
    </citation>
    <scope>NUCLEOTIDE SEQUENCE</scope>
    <source>
        <strain evidence="9">TRIP AH-1</strain>
    </source>
</reference>
<name>A0A445MUL0_9BACT</name>
<dbReference type="AlphaFoldDB" id="A0A445MUL0"/>
<dbReference type="Gene3D" id="3.40.50.1010">
    <property type="entry name" value="5'-nuclease"/>
    <property type="match status" value="1"/>
</dbReference>
<organism evidence="9">
    <name type="scientific">uncultured Desulfobacterium sp</name>
    <dbReference type="NCBI Taxonomy" id="201089"/>
    <lineage>
        <taxon>Bacteria</taxon>
        <taxon>Pseudomonadati</taxon>
        <taxon>Thermodesulfobacteriota</taxon>
        <taxon>Desulfobacteria</taxon>
        <taxon>Desulfobacterales</taxon>
        <taxon>Desulfobacteriaceae</taxon>
        <taxon>Desulfobacterium</taxon>
        <taxon>environmental samples</taxon>
    </lineage>
</organism>
<dbReference type="GO" id="GO:0004518">
    <property type="term" value="F:nuclease activity"/>
    <property type="evidence" value="ECO:0007669"/>
    <property type="project" value="UniProtKB-KW"/>
</dbReference>
<sequence>MRLVLDPNIYVDFARGRPDVVDLLATESTEILLPAIVMGELFYGFIKGSRTRYNEEKFHQFITTLDVSIILSALSNTGTRIPINDVWIAACCMSLGGTLLTRDSHFEHVGQIDKIILP</sequence>
<gene>
    <name evidence="9" type="ORF">PITCH_A1710019</name>
</gene>
<evidence type="ECO:0000256" key="6">
    <source>
        <dbReference type="ARBA" id="ARBA00022842"/>
    </source>
</evidence>
<dbReference type="InterPro" id="IPR002716">
    <property type="entry name" value="PIN_dom"/>
</dbReference>
<dbReference type="InterPro" id="IPR050556">
    <property type="entry name" value="Type_II_TA_system_RNase"/>
</dbReference>
<accession>A0A445MUL0</accession>
<dbReference type="SUPFAM" id="SSF88723">
    <property type="entry name" value="PIN domain-like"/>
    <property type="match status" value="1"/>
</dbReference>
<evidence type="ECO:0000256" key="5">
    <source>
        <dbReference type="ARBA" id="ARBA00022801"/>
    </source>
</evidence>